<dbReference type="EMBL" id="JBHSZZ010000023">
    <property type="protein sequence ID" value="MFC7186308.1"/>
    <property type="molecule type" value="Genomic_DNA"/>
</dbReference>
<gene>
    <name evidence="3" type="ORF">ACFQMK_05250</name>
</gene>
<name>A0ABD5YFI9_9EURY</name>
<evidence type="ECO:0000313" key="3">
    <source>
        <dbReference type="EMBL" id="MFC7186308.1"/>
    </source>
</evidence>
<accession>A0ABD5YFI9</accession>
<dbReference type="AlphaFoldDB" id="A0ABD5YFI9"/>
<keyword evidence="1" id="KW-0472">Membrane</keyword>
<comment type="caution">
    <text evidence="3">The sequence shown here is derived from an EMBL/GenBank/DDBJ whole genome shotgun (WGS) entry which is preliminary data.</text>
</comment>
<evidence type="ECO:0000313" key="4">
    <source>
        <dbReference type="Proteomes" id="UP001596390"/>
    </source>
</evidence>
<organism evidence="3 4">
    <name type="scientific">Halorubrum yunnanense</name>
    <dbReference type="NCBI Taxonomy" id="1526162"/>
    <lineage>
        <taxon>Archaea</taxon>
        <taxon>Methanobacteriati</taxon>
        <taxon>Methanobacteriota</taxon>
        <taxon>Stenosarchaea group</taxon>
        <taxon>Halobacteria</taxon>
        <taxon>Halobacteriales</taxon>
        <taxon>Haloferacaceae</taxon>
        <taxon>Halorubrum</taxon>
    </lineage>
</organism>
<dbReference type="InterPro" id="IPR013783">
    <property type="entry name" value="Ig-like_fold"/>
</dbReference>
<reference evidence="3 4" key="1">
    <citation type="journal article" date="2019" name="Int. J. Syst. Evol. Microbiol.">
        <title>The Global Catalogue of Microorganisms (GCM) 10K type strain sequencing project: providing services to taxonomists for standard genome sequencing and annotation.</title>
        <authorList>
            <consortium name="The Broad Institute Genomics Platform"/>
            <consortium name="The Broad Institute Genome Sequencing Center for Infectious Disease"/>
            <person name="Wu L."/>
            <person name="Ma J."/>
        </authorList>
    </citation>
    <scope>NUCLEOTIDE SEQUENCE [LARGE SCALE GENOMIC DNA]</scope>
    <source>
        <strain evidence="3 4">Q85</strain>
    </source>
</reference>
<dbReference type="InterPro" id="IPR011635">
    <property type="entry name" value="CARDB"/>
</dbReference>
<evidence type="ECO:0000259" key="2">
    <source>
        <dbReference type="Pfam" id="PF07705"/>
    </source>
</evidence>
<dbReference type="Gene3D" id="2.60.40.10">
    <property type="entry name" value="Immunoglobulins"/>
    <property type="match status" value="1"/>
</dbReference>
<feature type="transmembrane region" description="Helical" evidence="1">
    <location>
        <begin position="433"/>
        <end position="454"/>
    </location>
</feature>
<evidence type="ECO:0000256" key="1">
    <source>
        <dbReference type="SAM" id="Phobius"/>
    </source>
</evidence>
<dbReference type="PANTHER" id="PTHR35902:SF6">
    <property type="entry name" value="CONSERVED WITHIN P. AEROPHILUM"/>
    <property type="match status" value="1"/>
</dbReference>
<protein>
    <submittedName>
        <fullName evidence="3">CARDB domain-containing protein</fullName>
    </submittedName>
</protein>
<keyword evidence="4" id="KW-1185">Reference proteome</keyword>
<keyword evidence="1" id="KW-1133">Transmembrane helix</keyword>
<feature type="domain" description="CARDB" evidence="2">
    <location>
        <begin position="29"/>
        <end position="121"/>
    </location>
</feature>
<proteinExistence type="predicted"/>
<dbReference type="Proteomes" id="UP001596390">
    <property type="component" value="Unassembled WGS sequence"/>
</dbReference>
<dbReference type="Pfam" id="PF07705">
    <property type="entry name" value="CARDB"/>
    <property type="match status" value="1"/>
</dbReference>
<sequence>MLTALLALFAAVGGAAAVPDARIAIDGVETSTTEPVVGERTSLNVTVSNSGGSPAAADVTSVRVVGAGNDAEPLDKATAVGALSAGDSLDVELWTRFDEPGERRLTVEVVAEAEATGGDEEGETVTVTRDVVVDVQPAEVTLDLRTRGLAPEDLQSDEEEGNAGGVGVSGIEGIFGGGGGGLDTGEDAEEAVLSADSPVAVTVVNTGTTTADRVSLTAVGEPIAGGVTDGEGGADDEGRAGIEAGPYVVEDVAPGEERRVVVDLGPLDRRSAVTFTAAFRSGLDAQAGAGAERTATSTLRYPTHDAAPAVTDATVETTGGGEVLVDANLGNAGGGELEGVVVSVEEAPGVAPTPAGGEYFVGAVGAGDFVAFDLRTTANASVASAVPIRIAYTERGVRYVETDAVAIPDAEGAGSGGSGTVGTLGSAGGLGSVGTLGAVGLAGAAGLAVVGGVVRRRDV</sequence>
<keyword evidence="1" id="KW-0812">Transmembrane</keyword>
<dbReference type="PANTHER" id="PTHR35902">
    <property type="entry name" value="S-LAYER DOMAIN-LIKE PROTEIN-RELATED"/>
    <property type="match status" value="1"/>
</dbReference>
<dbReference type="RefSeq" id="WP_267663273.1">
    <property type="nucleotide sequence ID" value="NZ_JAODIX010000023.1"/>
</dbReference>